<evidence type="ECO:0000256" key="7">
    <source>
        <dbReference type="ARBA" id="ARBA00047671"/>
    </source>
</evidence>
<dbReference type="InterPro" id="IPR004499">
    <property type="entry name" value="Pro-tRNA-ligase_IIa_arc-type"/>
</dbReference>
<dbReference type="GO" id="GO:0005737">
    <property type="term" value="C:cytoplasm"/>
    <property type="evidence" value="ECO:0007669"/>
    <property type="project" value="UniProtKB-SubCell"/>
</dbReference>
<dbReference type="GO" id="GO:0004827">
    <property type="term" value="F:proline-tRNA ligase activity"/>
    <property type="evidence" value="ECO:0007669"/>
    <property type="project" value="UniProtKB-UniRule"/>
</dbReference>
<dbReference type="InterPro" id="IPR045864">
    <property type="entry name" value="aa-tRNA-synth_II/BPL/LPL"/>
</dbReference>
<protein>
    <recommendedName>
        <fullName evidence="8">Proline--tRNA ligase</fullName>
        <ecNumber evidence="8">6.1.1.15</ecNumber>
    </recommendedName>
    <alternativeName>
        <fullName evidence="8">Prolyl-tRNA synthetase</fullName>
        <shortName evidence="8">ProRS</shortName>
    </alternativeName>
</protein>
<dbReference type="FunFam" id="3.30.930.10:FF:000037">
    <property type="entry name" value="Proline--tRNA ligase"/>
    <property type="match status" value="1"/>
</dbReference>
<dbReference type="CDD" id="cd00778">
    <property type="entry name" value="ProRS_core_arch_euk"/>
    <property type="match status" value="1"/>
</dbReference>
<evidence type="ECO:0000256" key="8">
    <source>
        <dbReference type="HAMAP-Rule" id="MF_01571"/>
    </source>
</evidence>
<dbReference type="HAMAP" id="MF_01571">
    <property type="entry name" value="Pro_tRNA_synth_type3"/>
    <property type="match status" value="1"/>
</dbReference>
<organism evidence="10">
    <name type="scientific">uncultured Rubrobacteraceae bacterium</name>
    <dbReference type="NCBI Taxonomy" id="349277"/>
    <lineage>
        <taxon>Bacteria</taxon>
        <taxon>Bacillati</taxon>
        <taxon>Actinomycetota</taxon>
        <taxon>Rubrobacteria</taxon>
        <taxon>Rubrobacterales</taxon>
        <taxon>Rubrobacteraceae</taxon>
        <taxon>environmental samples</taxon>
    </lineage>
</organism>
<dbReference type="InterPro" id="IPR006195">
    <property type="entry name" value="aa-tRNA-synth_II"/>
</dbReference>
<dbReference type="PROSITE" id="PS50862">
    <property type="entry name" value="AA_TRNA_LIGASE_II"/>
    <property type="match status" value="1"/>
</dbReference>
<dbReference type="PANTHER" id="PTHR43382:SF2">
    <property type="entry name" value="BIFUNCTIONAL GLUTAMATE_PROLINE--TRNA LIGASE"/>
    <property type="match status" value="1"/>
</dbReference>
<keyword evidence="1 8" id="KW-0963">Cytoplasm</keyword>
<dbReference type="PANTHER" id="PTHR43382">
    <property type="entry name" value="PROLYL-TRNA SYNTHETASE"/>
    <property type="match status" value="1"/>
</dbReference>
<keyword evidence="4 8" id="KW-0067">ATP-binding</keyword>
<dbReference type="Gene3D" id="3.30.110.30">
    <property type="entry name" value="C-terminal domain of ProRS"/>
    <property type="match status" value="1"/>
</dbReference>
<dbReference type="InterPro" id="IPR004154">
    <property type="entry name" value="Anticodon-bd"/>
</dbReference>
<evidence type="ECO:0000259" key="9">
    <source>
        <dbReference type="PROSITE" id="PS50862"/>
    </source>
</evidence>
<dbReference type="EMBL" id="CADCVC010000136">
    <property type="protein sequence ID" value="CAA9443704.1"/>
    <property type="molecule type" value="Genomic_DNA"/>
</dbReference>
<dbReference type="SUPFAM" id="SSF64586">
    <property type="entry name" value="C-terminal domain of ProRS"/>
    <property type="match status" value="1"/>
</dbReference>
<dbReference type="EC" id="6.1.1.15" evidence="8"/>
<comment type="function">
    <text evidence="8">Catalyzes the attachment of proline to tRNA(Pro) in a two-step reaction: proline is first activated by ATP to form Pro-AMP and then transferred to the acceptor end of tRNA(Pro).</text>
</comment>
<keyword evidence="3 8" id="KW-0547">Nucleotide-binding</keyword>
<sequence length="479" mass="55368">MVEAVEKLTKKSEDPSRWYLQLVRMAKLADYGPVRGTFAIRPYGFAIWERIQRDLDDRFKATGHQNAYFPLLIPESYLKKEAEVVEAFDPELAWVTIGGREELEERLAVRPTSESIICDFYRNWIQSYRDLPILINQWCNVMRWEKVTRPFLRTAEFLWQEGHTVHATAEESREEALRMQEVYRGCFYEALAIPVMTGVKSPSERFPGAIETYTCEGLMGDGRALQAATSHDLGQNFSRAFDITFLDEQQERQYAHQTSWGFSTRTIGGLILVHGDDRGLKLPPKLAPTEAVIVPIWRGQNKGEVRREAEKLYVELQTAGFRMEVDLDEEHSPGWKFNEHELRGVPVRIELGPKDIENEQAVLVRRDVAGKEGKEFVPRTGLPERLRTLLDEIQENMFRQAAEFRDENTRRAESYGEFKEIIEEKRGFVVAPWDGTEETEQKIKEETKATIRLLPFEREEGKDLVSGRPGQTAIFARAY</sequence>
<keyword evidence="6 8" id="KW-0030">Aminoacyl-tRNA synthetase</keyword>
<dbReference type="InterPro" id="IPR002314">
    <property type="entry name" value="aa-tRNA-synt_IIb"/>
</dbReference>
<evidence type="ECO:0000313" key="10">
    <source>
        <dbReference type="EMBL" id="CAA9443704.1"/>
    </source>
</evidence>
<dbReference type="Gene3D" id="3.30.930.10">
    <property type="entry name" value="Bira Bifunctional Protein, Domain 2"/>
    <property type="match status" value="1"/>
</dbReference>
<dbReference type="SMART" id="SM00946">
    <property type="entry name" value="ProRS-C_1"/>
    <property type="match status" value="1"/>
</dbReference>
<evidence type="ECO:0000256" key="6">
    <source>
        <dbReference type="ARBA" id="ARBA00023146"/>
    </source>
</evidence>
<evidence type="ECO:0000256" key="2">
    <source>
        <dbReference type="ARBA" id="ARBA00022598"/>
    </source>
</evidence>
<name>A0A6J4QKW8_9ACTN</name>
<gene>
    <name evidence="8" type="primary">proS</name>
    <name evidence="10" type="ORF">AVDCRST_MAG80-1567</name>
</gene>
<comment type="subunit">
    <text evidence="8">Homodimer.</text>
</comment>
<dbReference type="Pfam" id="PF09180">
    <property type="entry name" value="ProRS-C_1"/>
    <property type="match status" value="1"/>
</dbReference>
<reference evidence="10" key="1">
    <citation type="submission" date="2020-02" db="EMBL/GenBank/DDBJ databases">
        <authorList>
            <person name="Meier V. D."/>
        </authorList>
    </citation>
    <scope>NUCLEOTIDE SEQUENCE</scope>
    <source>
        <strain evidence="10">AVDCRST_MAG80</strain>
    </source>
</reference>
<dbReference type="InterPro" id="IPR036621">
    <property type="entry name" value="Anticodon-bd_dom_sf"/>
</dbReference>
<evidence type="ECO:0000256" key="5">
    <source>
        <dbReference type="ARBA" id="ARBA00022917"/>
    </source>
</evidence>
<dbReference type="Pfam" id="PF00587">
    <property type="entry name" value="tRNA-synt_2b"/>
    <property type="match status" value="1"/>
</dbReference>
<comment type="subcellular location">
    <subcellularLocation>
        <location evidence="8">Cytoplasm</location>
    </subcellularLocation>
</comment>
<accession>A0A6J4QKW8</accession>
<comment type="domain">
    <text evidence="8">Consists of three domains: the N-terminal catalytic domain, the anticodon-binding domain and the C-terminal extension.</text>
</comment>
<keyword evidence="5 8" id="KW-0648">Protein biosynthesis</keyword>
<dbReference type="GO" id="GO:0006433">
    <property type="term" value="P:prolyl-tRNA aminoacylation"/>
    <property type="evidence" value="ECO:0007669"/>
    <property type="project" value="UniProtKB-UniRule"/>
</dbReference>
<dbReference type="AlphaFoldDB" id="A0A6J4QKW8"/>
<dbReference type="NCBIfam" id="TIGR00408">
    <property type="entry name" value="proS_fam_I"/>
    <property type="match status" value="1"/>
</dbReference>
<proteinExistence type="inferred from homology"/>
<evidence type="ECO:0000256" key="4">
    <source>
        <dbReference type="ARBA" id="ARBA00022840"/>
    </source>
</evidence>
<dbReference type="InterPro" id="IPR002316">
    <property type="entry name" value="Pro-tRNA-ligase_IIa"/>
</dbReference>
<comment type="catalytic activity">
    <reaction evidence="7 8">
        <text>tRNA(Pro) + L-proline + ATP = L-prolyl-tRNA(Pro) + AMP + diphosphate</text>
        <dbReference type="Rhea" id="RHEA:14305"/>
        <dbReference type="Rhea" id="RHEA-COMP:9700"/>
        <dbReference type="Rhea" id="RHEA-COMP:9702"/>
        <dbReference type="ChEBI" id="CHEBI:30616"/>
        <dbReference type="ChEBI" id="CHEBI:33019"/>
        <dbReference type="ChEBI" id="CHEBI:60039"/>
        <dbReference type="ChEBI" id="CHEBI:78442"/>
        <dbReference type="ChEBI" id="CHEBI:78532"/>
        <dbReference type="ChEBI" id="CHEBI:456215"/>
        <dbReference type="EC" id="6.1.1.15"/>
    </reaction>
</comment>
<dbReference type="SUPFAM" id="SSF55681">
    <property type="entry name" value="Class II aaRS and biotin synthetases"/>
    <property type="match status" value="1"/>
</dbReference>
<comment type="similarity">
    <text evidence="8">Belongs to the class-II aminoacyl-tRNA synthetase family. ProS type 3 subfamily.</text>
</comment>
<dbReference type="PRINTS" id="PR01046">
    <property type="entry name" value="TRNASYNTHPRO"/>
</dbReference>
<dbReference type="GO" id="GO:0017101">
    <property type="term" value="C:aminoacyl-tRNA synthetase multienzyme complex"/>
    <property type="evidence" value="ECO:0007669"/>
    <property type="project" value="TreeGrafter"/>
</dbReference>
<evidence type="ECO:0000256" key="3">
    <source>
        <dbReference type="ARBA" id="ARBA00022741"/>
    </source>
</evidence>
<dbReference type="InterPro" id="IPR016061">
    <property type="entry name" value="Pro-tRNA_ligase_II_C"/>
</dbReference>
<dbReference type="CDD" id="cd00862">
    <property type="entry name" value="ProRS_anticodon_zinc"/>
    <property type="match status" value="1"/>
</dbReference>
<dbReference type="Gene3D" id="3.40.50.800">
    <property type="entry name" value="Anticodon-binding domain"/>
    <property type="match status" value="1"/>
</dbReference>
<dbReference type="InterPro" id="IPR033721">
    <property type="entry name" value="ProRS_core_arch_euk"/>
</dbReference>
<dbReference type="InterPro" id="IPR017449">
    <property type="entry name" value="Pro-tRNA_synth_II"/>
</dbReference>
<keyword evidence="2 8" id="KW-0436">Ligase</keyword>
<dbReference type="SUPFAM" id="SSF52954">
    <property type="entry name" value="Class II aaRS ABD-related"/>
    <property type="match status" value="1"/>
</dbReference>
<dbReference type="GO" id="GO:0005524">
    <property type="term" value="F:ATP binding"/>
    <property type="evidence" value="ECO:0007669"/>
    <property type="project" value="UniProtKB-UniRule"/>
</dbReference>
<feature type="domain" description="Aminoacyl-transfer RNA synthetases class-II family profile" evidence="9">
    <location>
        <begin position="35"/>
        <end position="283"/>
    </location>
</feature>
<dbReference type="Pfam" id="PF03129">
    <property type="entry name" value="HGTP_anticodon"/>
    <property type="match status" value="1"/>
</dbReference>
<evidence type="ECO:0000256" key="1">
    <source>
        <dbReference type="ARBA" id="ARBA00022490"/>
    </source>
</evidence>